<dbReference type="PANTHER" id="PTHR43179:SF12">
    <property type="entry name" value="GALACTOFURANOSYLTRANSFERASE GLFT2"/>
    <property type="match status" value="1"/>
</dbReference>
<dbReference type="AlphaFoldDB" id="A0A921AW76"/>
<evidence type="ECO:0000313" key="5">
    <source>
        <dbReference type="Proteomes" id="UP000698963"/>
    </source>
</evidence>
<dbReference type="InterPro" id="IPR029044">
    <property type="entry name" value="Nucleotide-diphossugar_trans"/>
</dbReference>
<dbReference type="PANTHER" id="PTHR43179">
    <property type="entry name" value="RHAMNOSYLTRANSFERASE WBBL"/>
    <property type="match status" value="1"/>
</dbReference>
<proteinExistence type="inferred from homology"/>
<comment type="similarity">
    <text evidence="1">Belongs to the glycosyltransferase 2 family.</text>
</comment>
<evidence type="ECO:0000256" key="2">
    <source>
        <dbReference type="ARBA" id="ARBA00022676"/>
    </source>
</evidence>
<keyword evidence="2" id="KW-0328">Glycosyltransferase</keyword>
<protein>
    <recommendedName>
        <fullName evidence="6">Glycosyltransferase</fullName>
    </recommendedName>
</protein>
<accession>A0A921AW76</accession>
<comment type="caution">
    <text evidence="4">The sequence shown here is derived from an EMBL/GenBank/DDBJ whole genome shotgun (WGS) entry which is preliminary data.</text>
</comment>
<dbReference type="Gene3D" id="3.90.550.10">
    <property type="entry name" value="Spore Coat Polysaccharide Biosynthesis Protein SpsA, Chain A"/>
    <property type="match status" value="1"/>
</dbReference>
<dbReference type="RefSeq" id="WP_304121581.1">
    <property type="nucleotide sequence ID" value="NZ_DYZA01000089.1"/>
</dbReference>
<keyword evidence="3" id="KW-0808">Transferase</keyword>
<dbReference type="EMBL" id="DYZA01000089">
    <property type="protein sequence ID" value="HJD96937.1"/>
    <property type="molecule type" value="Genomic_DNA"/>
</dbReference>
<dbReference type="GO" id="GO:0016757">
    <property type="term" value="F:glycosyltransferase activity"/>
    <property type="evidence" value="ECO:0007669"/>
    <property type="project" value="UniProtKB-KW"/>
</dbReference>
<organism evidence="4 5">
    <name type="scientific">Mailhella massiliensis</name>
    <dbReference type="NCBI Taxonomy" id="1903261"/>
    <lineage>
        <taxon>Bacteria</taxon>
        <taxon>Pseudomonadati</taxon>
        <taxon>Thermodesulfobacteriota</taxon>
        <taxon>Desulfovibrionia</taxon>
        <taxon>Desulfovibrionales</taxon>
        <taxon>Desulfovibrionaceae</taxon>
        <taxon>Mailhella</taxon>
    </lineage>
</organism>
<evidence type="ECO:0000256" key="1">
    <source>
        <dbReference type="ARBA" id="ARBA00006739"/>
    </source>
</evidence>
<dbReference type="SUPFAM" id="SSF53448">
    <property type="entry name" value="Nucleotide-diphospho-sugar transferases"/>
    <property type="match status" value="1"/>
</dbReference>
<evidence type="ECO:0008006" key="6">
    <source>
        <dbReference type="Google" id="ProtNLM"/>
    </source>
</evidence>
<evidence type="ECO:0000313" key="4">
    <source>
        <dbReference type="EMBL" id="HJD96937.1"/>
    </source>
</evidence>
<reference evidence="4" key="1">
    <citation type="journal article" date="2021" name="PeerJ">
        <title>Extensive microbial diversity within the chicken gut microbiome revealed by metagenomics and culture.</title>
        <authorList>
            <person name="Gilroy R."/>
            <person name="Ravi A."/>
            <person name="Getino M."/>
            <person name="Pursley I."/>
            <person name="Horton D.L."/>
            <person name="Alikhan N.F."/>
            <person name="Baker D."/>
            <person name="Gharbi K."/>
            <person name="Hall N."/>
            <person name="Watson M."/>
            <person name="Adriaenssens E.M."/>
            <person name="Foster-Nyarko E."/>
            <person name="Jarju S."/>
            <person name="Secka A."/>
            <person name="Antonio M."/>
            <person name="Oren A."/>
            <person name="Chaudhuri R.R."/>
            <person name="La Ragione R."/>
            <person name="Hildebrand F."/>
            <person name="Pallen M.J."/>
        </authorList>
    </citation>
    <scope>NUCLEOTIDE SEQUENCE</scope>
    <source>
        <strain evidence="4">ChiGjej2B2-19336</strain>
    </source>
</reference>
<evidence type="ECO:0000256" key="3">
    <source>
        <dbReference type="ARBA" id="ARBA00022679"/>
    </source>
</evidence>
<name>A0A921AW76_9BACT</name>
<reference evidence="4" key="2">
    <citation type="submission" date="2021-09" db="EMBL/GenBank/DDBJ databases">
        <authorList>
            <person name="Gilroy R."/>
        </authorList>
    </citation>
    <scope>NUCLEOTIDE SEQUENCE</scope>
    <source>
        <strain evidence="4">ChiGjej2B2-19336</strain>
    </source>
</reference>
<dbReference type="Proteomes" id="UP000698963">
    <property type="component" value="Unassembled WGS sequence"/>
</dbReference>
<gene>
    <name evidence="4" type="ORF">K8W16_04760</name>
</gene>
<sequence>MRSLQVQTVLYHNEKTDLIRSLESLDHAAGKGGRADIGSIAVRYGDASEAPLFTPGEIAALNGRLRHLSLEYRFFGFNSGTSRGHNILGNDCGADFMMVMNPDVILTPLFFEEIMAPFADPGVGIVEARQVPVEHHKEYDPATGETGWATMACAVFPASLFRALHGFDADLFFLYCDDVDFSWRARLEGFTIIYRPGAMVFHAKRLSADCAWRPTPAEQYYSKEAALFMAYKWSNDKRVEKLLKAWRHGSDDERRVCRKFLELRESGGLPPQLDPQGKVATFLGGYYSPNRYTL</sequence>